<dbReference type="InterPro" id="IPR038740">
    <property type="entry name" value="BioF2-like_GNAT_dom"/>
</dbReference>
<sequence length="400" mass="43306">MAPALETDTDVKHPWSAGATPALSPTAAGTVAPVLDVVDWQEWSTPEARAKWDDLAARSATPNPFFESWLLLPALAALAPSRPVRIATVRIGGSLVALFPLARAARHGRHPLPHLATWLHANCFLGAPLVAAGFEQALWQALFGWADSHAGTALFLHLAAMPLDGPLADALVETALQEGRRLALVHREERALLQSNLSPESYLAAAVPGKKRKEYRRQRARLGELGDLQVVRSRDGDHVEAWIEAFLALEAQGWKGRAGSALACAPGTAAFFRQGMAEAARRGRLERLSLELDGQPIAMLATLFAGSGTFSFKTAFDERFARFSPGVLLQLENLDLLQDPARPWCDSCAAADHPMIDSLWTERRAIGRFSIAIGGRVRRAACDALLALELGRNPVGIKNR</sequence>
<dbReference type="EMBL" id="JAROCY010000003">
    <property type="protein sequence ID" value="MDF8332492.1"/>
    <property type="molecule type" value="Genomic_DNA"/>
</dbReference>
<reference evidence="2 3" key="1">
    <citation type="submission" date="2023-03" db="EMBL/GenBank/DDBJ databases">
        <title>Novosphingobium cyanobacteriorum sp. nov., isolated from a eutrophic reservoir during the Microcystis bloom period.</title>
        <authorList>
            <person name="Kang M."/>
            <person name="Le V."/>
            <person name="Ko S.-R."/>
            <person name="Lee S.-A."/>
            <person name="Ahn C.-Y."/>
        </authorList>
    </citation>
    <scope>NUCLEOTIDE SEQUENCE [LARGE SCALE GENOMIC DNA]</scope>
    <source>
        <strain evidence="2 3">HBC54</strain>
    </source>
</reference>
<dbReference type="SUPFAM" id="SSF55729">
    <property type="entry name" value="Acyl-CoA N-acyltransferases (Nat)"/>
    <property type="match status" value="1"/>
</dbReference>
<accession>A0ABT6CJH5</accession>
<dbReference type="Proteomes" id="UP001222770">
    <property type="component" value="Unassembled WGS sequence"/>
</dbReference>
<dbReference type="EC" id="2.3.1.-" evidence="2"/>
<protein>
    <submittedName>
        <fullName evidence="2">GNAT family N-acetyltransferase</fullName>
        <ecNumber evidence="2">2.3.1.-</ecNumber>
    </submittedName>
</protein>
<evidence type="ECO:0000259" key="1">
    <source>
        <dbReference type="Pfam" id="PF13480"/>
    </source>
</evidence>
<keyword evidence="2" id="KW-0012">Acyltransferase</keyword>
<keyword evidence="3" id="KW-1185">Reference proteome</keyword>
<evidence type="ECO:0000313" key="2">
    <source>
        <dbReference type="EMBL" id="MDF8332492.1"/>
    </source>
</evidence>
<proteinExistence type="predicted"/>
<feature type="domain" description="BioF2-like acetyltransferase" evidence="1">
    <location>
        <begin position="210"/>
        <end position="332"/>
    </location>
</feature>
<evidence type="ECO:0000313" key="3">
    <source>
        <dbReference type="Proteomes" id="UP001222770"/>
    </source>
</evidence>
<dbReference type="InterPro" id="IPR016181">
    <property type="entry name" value="Acyl_CoA_acyltransferase"/>
</dbReference>
<dbReference type="Pfam" id="PF13480">
    <property type="entry name" value="Acetyltransf_6"/>
    <property type="match status" value="1"/>
</dbReference>
<dbReference type="GO" id="GO:0016746">
    <property type="term" value="F:acyltransferase activity"/>
    <property type="evidence" value="ECO:0007669"/>
    <property type="project" value="UniProtKB-KW"/>
</dbReference>
<gene>
    <name evidence="2" type="ORF">POM99_04695</name>
</gene>
<comment type="caution">
    <text evidence="2">The sequence shown here is derived from an EMBL/GenBank/DDBJ whole genome shotgun (WGS) entry which is preliminary data.</text>
</comment>
<name>A0ABT6CJH5_9SPHN</name>
<keyword evidence="2" id="KW-0808">Transferase</keyword>
<organism evidence="2 3">
    <name type="scientific">Novosphingobium cyanobacteriorum</name>
    <dbReference type="NCBI Taxonomy" id="3024215"/>
    <lineage>
        <taxon>Bacteria</taxon>
        <taxon>Pseudomonadati</taxon>
        <taxon>Pseudomonadota</taxon>
        <taxon>Alphaproteobacteria</taxon>
        <taxon>Sphingomonadales</taxon>
        <taxon>Sphingomonadaceae</taxon>
        <taxon>Novosphingobium</taxon>
    </lineage>
</organism>